<proteinExistence type="predicted"/>
<sequence>MKFGLSRSGYELVGFGSIGFGLIEFGFNRVASQSACGLVGLRINQVVGRADYGLLTFSQFGLRIGLIERVNRVGFYFDTYILKAKDHGFALRLLCNDD</sequence>
<name>A0AAV2C8V1_9ROSI</name>
<dbReference type="EMBL" id="OZ034813">
    <property type="protein sequence ID" value="CAL1352914.1"/>
    <property type="molecule type" value="Genomic_DNA"/>
</dbReference>
<dbReference type="AlphaFoldDB" id="A0AAV2C8V1"/>
<protein>
    <submittedName>
        <fullName evidence="1">Uncharacterized protein</fullName>
    </submittedName>
</protein>
<accession>A0AAV2C8V1</accession>
<gene>
    <name evidence="1" type="ORF">LTRI10_LOCUS847</name>
</gene>
<dbReference type="Proteomes" id="UP001497516">
    <property type="component" value="Chromosome 1"/>
</dbReference>
<organism evidence="1 2">
    <name type="scientific">Linum trigynum</name>
    <dbReference type="NCBI Taxonomy" id="586398"/>
    <lineage>
        <taxon>Eukaryota</taxon>
        <taxon>Viridiplantae</taxon>
        <taxon>Streptophyta</taxon>
        <taxon>Embryophyta</taxon>
        <taxon>Tracheophyta</taxon>
        <taxon>Spermatophyta</taxon>
        <taxon>Magnoliopsida</taxon>
        <taxon>eudicotyledons</taxon>
        <taxon>Gunneridae</taxon>
        <taxon>Pentapetalae</taxon>
        <taxon>rosids</taxon>
        <taxon>fabids</taxon>
        <taxon>Malpighiales</taxon>
        <taxon>Linaceae</taxon>
        <taxon>Linum</taxon>
    </lineage>
</organism>
<evidence type="ECO:0000313" key="2">
    <source>
        <dbReference type="Proteomes" id="UP001497516"/>
    </source>
</evidence>
<reference evidence="1 2" key="1">
    <citation type="submission" date="2024-04" db="EMBL/GenBank/DDBJ databases">
        <authorList>
            <person name="Fracassetti M."/>
        </authorList>
    </citation>
    <scope>NUCLEOTIDE SEQUENCE [LARGE SCALE GENOMIC DNA]</scope>
</reference>
<keyword evidence="2" id="KW-1185">Reference proteome</keyword>
<evidence type="ECO:0000313" key="1">
    <source>
        <dbReference type="EMBL" id="CAL1352914.1"/>
    </source>
</evidence>